<dbReference type="AlphaFoldDB" id="A0AAX1KGB8"/>
<dbReference type="Proteomes" id="UP000595792">
    <property type="component" value="Chromosome"/>
</dbReference>
<dbReference type="RefSeq" id="WP_065535268.1">
    <property type="nucleotide sequence ID" value="NZ_CP015406.2"/>
</dbReference>
<accession>A0AAX1KGB8</accession>
<dbReference type="EMBL" id="CP065315">
    <property type="protein sequence ID" value="QQR04932.1"/>
    <property type="molecule type" value="Genomic_DNA"/>
</dbReference>
<reference evidence="1 2" key="1">
    <citation type="submission" date="2020-11" db="EMBL/GenBank/DDBJ databases">
        <title>Closed and high quality bacterial genomes of the OMM12 community.</title>
        <authorList>
            <person name="Marbouty M."/>
            <person name="Lamy-Besnier Q."/>
            <person name="Debarbieux L."/>
            <person name="Koszul R."/>
        </authorList>
    </citation>
    <scope>NUCLEOTIDE SEQUENCE [LARGE SCALE GENOMIC DNA]</scope>
    <source>
        <strain evidence="1 2">YL31</strain>
    </source>
</reference>
<dbReference type="InterPro" id="IPR016024">
    <property type="entry name" value="ARM-type_fold"/>
</dbReference>
<dbReference type="InterPro" id="IPR011989">
    <property type="entry name" value="ARM-like"/>
</dbReference>
<evidence type="ECO:0000313" key="2">
    <source>
        <dbReference type="Proteomes" id="UP000595792"/>
    </source>
</evidence>
<gene>
    <name evidence="1" type="ORF">I5Q84_13210</name>
</gene>
<dbReference type="SUPFAM" id="SSF48371">
    <property type="entry name" value="ARM repeat"/>
    <property type="match status" value="1"/>
</dbReference>
<dbReference type="KEGG" id="fpla:A4U99_14410"/>
<dbReference type="Gene3D" id="1.25.10.10">
    <property type="entry name" value="Leucine-rich Repeat Variant"/>
    <property type="match status" value="1"/>
</dbReference>
<evidence type="ECO:0008006" key="3">
    <source>
        <dbReference type="Google" id="ProtNLM"/>
    </source>
</evidence>
<name>A0AAX1KGB8_FLAPL</name>
<proteinExistence type="predicted"/>
<protein>
    <recommendedName>
        <fullName evidence="3">Phage-related protein</fullName>
    </recommendedName>
</protein>
<organism evidence="1 2">
    <name type="scientific">Flavonifractor plautii</name>
    <name type="common">Fusobacterium plautii</name>
    <dbReference type="NCBI Taxonomy" id="292800"/>
    <lineage>
        <taxon>Bacteria</taxon>
        <taxon>Bacillati</taxon>
        <taxon>Bacillota</taxon>
        <taxon>Clostridia</taxon>
        <taxon>Eubacteriales</taxon>
        <taxon>Oscillospiraceae</taxon>
        <taxon>Flavonifractor</taxon>
    </lineage>
</organism>
<sequence length="642" mass="66569">MTAAASGVAFLTKSSLEQYAEYEQLVGGVETLFKQSADIVQQYADNAYKTAGMSANEYMDTVTSFSASLLQGLGGDTAKAAEVANQAITDMSDNANKMGTSMQMIQNAYQGFAKQNYTMLDNLKLGYGGTQEEMARLINDSGVLGDAFVATANNINEVSFDKIIEAIHVVQTNMGVTGTTAAEAASTIEGSVASAKSAWTNLITGIADENADLDTLIGNFVTSAETVAGNVVPRITQILSGMGTAIEQLAPILAAEVPTLIASVLPSIVNGGAQLLVGLVTGLVSALPQLVAAVPGIIDTMITSISEALPQILNVGVQLLDQLTTGIETGLPDMVSRIPEIITQFLNYITEQLPTVLDKGAELLNNLVNGILGAIPEMTAALPEIITAFVQFITDNLPTIIESGINILLNLVSGIIGAIPDLVASIPQIISAITTGIARALPKIIQSGVSLLQKFIEGILSNIPALVAALPQIISAIVEGIGALIGGIVDVGKSIVEGIWKGIQEMAGWIYDKVTGFFSGIVDGVKDFLGIHSPSTVFADMGKNMALGLGQGWDNEYDRIRRDIEGGMDFGTASVDFASSGLGVASAGMVNGVSASVQGAGMSGGSITVNLMMPDGTKFASYLLGPLSNYAKANGTPILHPT</sequence>
<evidence type="ECO:0000313" key="1">
    <source>
        <dbReference type="EMBL" id="QQR04932.1"/>
    </source>
</evidence>